<dbReference type="Pfam" id="PF00467">
    <property type="entry name" value="KOW"/>
    <property type="match status" value="1"/>
</dbReference>
<dbReference type="InterPro" id="IPR008991">
    <property type="entry name" value="Translation_prot_SH3-like_sf"/>
</dbReference>
<proteinExistence type="inferred from homology"/>
<dbReference type="Gene3D" id="2.30.30.30">
    <property type="match status" value="1"/>
</dbReference>
<dbReference type="CDD" id="cd06089">
    <property type="entry name" value="KOW_RPL26"/>
    <property type="match status" value="1"/>
</dbReference>
<keyword evidence="5" id="KW-0699">rRNA-binding</keyword>
<comment type="caution">
    <text evidence="7">The sequence shown here is derived from an EMBL/GenBank/DDBJ whole genome shotgun (WGS) entry which is preliminary data.</text>
</comment>
<sequence>MKIRKGDKVKVISGKDKGKISSVLRVLPDRNQLVVEGVGVVKRHVKPGTISKEGGIVNVEKAINASNVMYYDDKGKKTLRIGYKVIDGKKYRINKKTGDVLDKKL</sequence>
<dbReference type="GO" id="GO:1990904">
    <property type="term" value="C:ribonucleoprotein complex"/>
    <property type="evidence" value="ECO:0007669"/>
    <property type="project" value="UniProtKB-KW"/>
</dbReference>
<dbReference type="InterPro" id="IPR003256">
    <property type="entry name" value="Ribosomal_uL24"/>
</dbReference>
<reference evidence="7 8" key="1">
    <citation type="journal article" date="2020" name="Biotechnol. Biofuels">
        <title>New insights from the biogas microbiome by comprehensive genome-resolved metagenomics of nearly 1600 species originating from multiple anaerobic digesters.</title>
        <authorList>
            <person name="Campanaro S."/>
            <person name="Treu L."/>
            <person name="Rodriguez-R L.M."/>
            <person name="Kovalovszki A."/>
            <person name="Ziels R.M."/>
            <person name="Maus I."/>
            <person name="Zhu X."/>
            <person name="Kougias P.G."/>
            <person name="Basile A."/>
            <person name="Luo G."/>
            <person name="Schluter A."/>
            <person name="Konstantinidis K.T."/>
            <person name="Angelidaki I."/>
        </authorList>
    </citation>
    <scope>NUCLEOTIDE SEQUENCE [LARGE SCALE GENOMIC DNA]</scope>
    <source>
        <strain evidence="7">AS27yjCOA_202</strain>
    </source>
</reference>
<protein>
    <recommendedName>
        <fullName evidence="4 5">Large ribosomal subunit protein uL24</fullName>
    </recommendedName>
</protein>
<dbReference type="NCBIfam" id="TIGR01079">
    <property type="entry name" value="rplX_bact"/>
    <property type="match status" value="1"/>
</dbReference>
<dbReference type="PANTHER" id="PTHR12903">
    <property type="entry name" value="MITOCHONDRIAL RIBOSOMAL PROTEIN L24"/>
    <property type="match status" value="1"/>
</dbReference>
<gene>
    <name evidence="5 7" type="primary">rplX</name>
    <name evidence="7" type="ORF">GYA37_01170</name>
</gene>
<organism evidence="7 8">
    <name type="scientific">candidate division WWE3 bacterium</name>
    <dbReference type="NCBI Taxonomy" id="2053526"/>
    <lineage>
        <taxon>Bacteria</taxon>
        <taxon>Katanobacteria</taxon>
    </lineage>
</organism>
<dbReference type="Proteomes" id="UP000590542">
    <property type="component" value="Unassembled WGS sequence"/>
</dbReference>
<feature type="domain" description="KOW" evidence="6">
    <location>
        <begin position="2"/>
        <end position="29"/>
    </location>
</feature>
<name>A0A7X9E6M9_UNCKA</name>
<comment type="function">
    <text evidence="5">One of two assembly initiator proteins, it binds directly to the 5'-end of the 23S rRNA, where it nucleates assembly of the 50S subunit.</text>
</comment>
<comment type="subunit">
    <text evidence="5">Part of the 50S ribosomal subunit.</text>
</comment>
<evidence type="ECO:0000256" key="5">
    <source>
        <dbReference type="HAMAP-Rule" id="MF_01326"/>
    </source>
</evidence>
<dbReference type="GO" id="GO:0006412">
    <property type="term" value="P:translation"/>
    <property type="evidence" value="ECO:0007669"/>
    <property type="project" value="UniProtKB-UniRule"/>
</dbReference>
<dbReference type="Pfam" id="PF17136">
    <property type="entry name" value="ribosomal_L24"/>
    <property type="match status" value="1"/>
</dbReference>
<evidence type="ECO:0000256" key="2">
    <source>
        <dbReference type="ARBA" id="ARBA00022980"/>
    </source>
</evidence>
<dbReference type="SUPFAM" id="SSF50104">
    <property type="entry name" value="Translation proteins SH3-like domain"/>
    <property type="match status" value="1"/>
</dbReference>
<dbReference type="EMBL" id="JAAZNV010000006">
    <property type="protein sequence ID" value="NMB91440.1"/>
    <property type="molecule type" value="Genomic_DNA"/>
</dbReference>
<dbReference type="InterPro" id="IPR014722">
    <property type="entry name" value="Rib_uL2_dom2"/>
</dbReference>
<keyword evidence="5" id="KW-0694">RNA-binding</keyword>
<dbReference type="InterPro" id="IPR005824">
    <property type="entry name" value="KOW"/>
</dbReference>
<evidence type="ECO:0000313" key="7">
    <source>
        <dbReference type="EMBL" id="NMB91440.1"/>
    </source>
</evidence>
<dbReference type="InterPro" id="IPR057264">
    <property type="entry name" value="Ribosomal_uL24_C"/>
</dbReference>
<dbReference type="GO" id="GO:0019843">
    <property type="term" value="F:rRNA binding"/>
    <property type="evidence" value="ECO:0007669"/>
    <property type="project" value="UniProtKB-UniRule"/>
</dbReference>
<evidence type="ECO:0000256" key="3">
    <source>
        <dbReference type="ARBA" id="ARBA00023274"/>
    </source>
</evidence>
<comment type="function">
    <text evidence="5">One of the proteins that surrounds the polypeptide exit tunnel on the outside of the subunit.</text>
</comment>
<dbReference type="GO" id="GO:0003735">
    <property type="term" value="F:structural constituent of ribosome"/>
    <property type="evidence" value="ECO:0007669"/>
    <property type="project" value="InterPro"/>
</dbReference>
<evidence type="ECO:0000256" key="4">
    <source>
        <dbReference type="ARBA" id="ARBA00035206"/>
    </source>
</evidence>
<comment type="similarity">
    <text evidence="1 5">Belongs to the universal ribosomal protein uL24 family.</text>
</comment>
<dbReference type="SMART" id="SM00739">
    <property type="entry name" value="KOW"/>
    <property type="match status" value="1"/>
</dbReference>
<dbReference type="GO" id="GO:0005840">
    <property type="term" value="C:ribosome"/>
    <property type="evidence" value="ECO:0007669"/>
    <property type="project" value="UniProtKB-KW"/>
</dbReference>
<dbReference type="AlphaFoldDB" id="A0A7X9E6M9"/>
<keyword evidence="3 5" id="KW-0687">Ribonucleoprotein</keyword>
<evidence type="ECO:0000259" key="6">
    <source>
        <dbReference type="SMART" id="SM00739"/>
    </source>
</evidence>
<accession>A0A7X9E6M9</accession>
<dbReference type="InterPro" id="IPR041988">
    <property type="entry name" value="Ribosomal_uL24_KOW"/>
</dbReference>
<dbReference type="HAMAP" id="MF_01326_B">
    <property type="entry name" value="Ribosomal_uL24_B"/>
    <property type="match status" value="1"/>
</dbReference>
<evidence type="ECO:0000313" key="8">
    <source>
        <dbReference type="Proteomes" id="UP000590542"/>
    </source>
</evidence>
<evidence type="ECO:0000256" key="1">
    <source>
        <dbReference type="ARBA" id="ARBA00010618"/>
    </source>
</evidence>
<keyword evidence="2 5" id="KW-0689">Ribosomal protein</keyword>